<dbReference type="RefSeq" id="WP_074604776.1">
    <property type="nucleotide sequence ID" value="NZ_FNGY01000001.1"/>
</dbReference>
<sequence length="186" mass="20807">MTDKSIHKAGLYALGVISLSIWALLLWDHFHGGVPSHHLLAKKELPKISNWWGAITVPLASYLLLNRIKKRITFENGSIDQNSIKHIVYPFLIALIYAVTLAVSFTTGNPQISGFLFQGLFVVAIFFPIYKAEYFLGFILGLVYAFGGVLPIIISSFLAIISYLLYNFLRPVFIRIGVMAGLMKKT</sequence>
<gene>
    <name evidence="2" type="ORF">SAMN05421820_101783</name>
</gene>
<dbReference type="OrthoDB" id="9815205at2"/>
<organism evidence="2 3">
    <name type="scientific">Pedobacter steynii</name>
    <dbReference type="NCBI Taxonomy" id="430522"/>
    <lineage>
        <taxon>Bacteria</taxon>
        <taxon>Pseudomonadati</taxon>
        <taxon>Bacteroidota</taxon>
        <taxon>Sphingobacteriia</taxon>
        <taxon>Sphingobacteriales</taxon>
        <taxon>Sphingobacteriaceae</taxon>
        <taxon>Pedobacter</taxon>
    </lineage>
</organism>
<keyword evidence="1" id="KW-0812">Transmembrane</keyword>
<feature type="transmembrane region" description="Helical" evidence="1">
    <location>
        <begin position="48"/>
        <end position="65"/>
    </location>
</feature>
<keyword evidence="3" id="KW-1185">Reference proteome</keyword>
<feature type="transmembrane region" description="Helical" evidence="1">
    <location>
        <begin position="142"/>
        <end position="166"/>
    </location>
</feature>
<reference evidence="3" key="1">
    <citation type="submission" date="2016-10" db="EMBL/GenBank/DDBJ databases">
        <authorList>
            <person name="Varghese N."/>
            <person name="Submissions S."/>
        </authorList>
    </citation>
    <scope>NUCLEOTIDE SEQUENCE [LARGE SCALE GENOMIC DNA]</scope>
    <source>
        <strain evidence="3">DSM 19110</strain>
    </source>
</reference>
<keyword evidence="1" id="KW-0472">Membrane</keyword>
<accession>A0A1G9L5V1</accession>
<evidence type="ECO:0000313" key="3">
    <source>
        <dbReference type="Proteomes" id="UP000183200"/>
    </source>
</evidence>
<feature type="transmembrane region" description="Helical" evidence="1">
    <location>
        <begin position="9"/>
        <end position="28"/>
    </location>
</feature>
<proteinExistence type="predicted"/>
<feature type="transmembrane region" description="Helical" evidence="1">
    <location>
        <begin position="86"/>
        <end position="106"/>
    </location>
</feature>
<evidence type="ECO:0000313" key="2">
    <source>
        <dbReference type="EMBL" id="SDL57330.1"/>
    </source>
</evidence>
<dbReference type="Proteomes" id="UP000183200">
    <property type="component" value="Unassembled WGS sequence"/>
</dbReference>
<name>A0A1G9L5V1_9SPHI</name>
<evidence type="ECO:0000256" key="1">
    <source>
        <dbReference type="SAM" id="Phobius"/>
    </source>
</evidence>
<feature type="transmembrane region" description="Helical" evidence="1">
    <location>
        <begin position="112"/>
        <end position="130"/>
    </location>
</feature>
<keyword evidence="1" id="KW-1133">Transmembrane helix</keyword>
<dbReference type="EMBL" id="FNGY01000001">
    <property type="protein sequence ID" value="SDL57330.1"/>
    <property type="molecule type" value="Genomic_DNA"/>
</dbReference>
<dbReference type="AlphaFoldDB" id="A0A1G9L5V1"/>
<protein>
    <submittedName>
        <fullName evidence="2">Uncharacterized protein</fullName>
    </submittedName>
</protein>